<dbReference type="EnsemblPlants" id="Bra008289.1">
    <property type="protein sequence ID" value="Bra008289.1-P"/>
    <property type="gene ID" value="Bra008289"/>
</dbReference>
<dbReference type="Proteomes" id="UP000011750">
    <property type="component" value="Chromosome A02"/>
</dbReference>
<evidence type="ECO:0000313" key="3">
    <source>
        <dbReference type="Proteomes" id="UP000011750"/>
    </source>
</evidence>
<accession>M4CVP2</accession>
<evidence type="ECO:0000256" key="1">
    <source>
        <dbReference type="SAM" id="MobiDB-lite"/>
    </source>
</evidence>
<reference evidence="2 3" key="2">
    <citation type="journal article" date="2018" name="Hortic Res">
        <title>Improved Brassica rapa reference genome by single-molecule sequencing and chromosome conformation capture technologies.</title>
        <authorList>
            <person name="Zhang L."/>
            <person name="Cai X."/>
            <person name="Wu J."/>
            <person name="Liu M."/>
            <person name="Grob S."/>
            <person name="Cheng F."/>
            <person name="Liang J."/>
            <person name="Cai C."/>
            <person name="Liu Z."/>
            <person name="Liu B."/>
            <person name="Wang F."/>
            <person name="Li S."/>
            <person name="Liu F."/>
            <person name="Li X."/>
            <person name="Cheng L."/>
            <person name="Yang W."/>
            <person name="Li M.H."/>
            <person name="Grossniklaus U."/>
            <person name="Zheng H."/>
            <person name="Wang X."/>
        </authorList>
    </citation>
    <scope>NUCLEOTIDE SEQUENCE [LARGE SCALE GENOMIC DNA]</scope>
    <source>
        <strain evidence="2 3">cv. Chiifu-401-42</strain>
    </source>
</reference>
<reference evidence="2" key="3">
    <citation type="submission" date="2023-03" db="UniProtKB">
        <authorList>
            <consortium name="EnsemblPlants"/>
        </authorList>
    </citation>
    <scope>IDENTIFICATION</scope>
    <source>
        <strain evidence="2">cv. Chiifu-401-42</strain>
    </source>
</reference>
<proteinExistence type="predicted"/>
<name>M4CVP2_BRACM</name>
<sequence>MPSSTRSNKDKRLLFSEDPVHLECTIHKHQRSTSLDAAAFTSTDSRTQPSNDTRPSSSTDPHHSNSLTSINPQSRNMVVIVILRQDENGDLYDQDGRLCNATCQKLDSQGNVFPDTDATGAAQPVEEAAQPKALADYKRPDEY</sequence>
<evidence type="ECO:0000313" key="2">
    <source>
        <dbReference type="EnsemblPlants" id="Bra008289.1-P"/>
    </source>
</evidence>
<dbReference type="HOGENOM" id="CLU_139391_0_0_1"/>
<feature type="compositionally biased region" description="Polar residues" evidence="1">
    <location>
        <begin position="32"/>
        <end position="75"/>
    </location>
</feature>
<dbReference type="Gramene" id="Bra008289.1">
    <property type="protein sequence ID" value="Bra008289.1-P"/>
    <property type="gene ID" value="Bra008289"/>
</dbReference>
<reference evidence="2 3" key="1">
    <citation type="journal article" date="2011" name="Nat. Genet.">
        <title>The genome of the mesopolyploid crop species Brassica rapa.</title>
        <authorList>
            <consortium name="Brassica rapa Genome Sequencing Project Consortium"/>
            <person name="Wang X."/>
            <person name="Wang H."/>
            <person name="Wang J."/>
            <person name="Sun R."/>
            <person name="Wu J."/>
            <person name="Liu S."/>
            <person name="Bai Y."/>
            <person name="Mun J.H."/>
            <person name="Bancroft I."/>
            <person name="Cheng F."/>
            <person name="Huang S."/>
            <person name="Li X."/>
            <person name="Hua W."/>
            <person name="Wang J."/>
            <person name="Wang X."/>
            <person name="Freeling M."/>
            <person name="Pires J.C."/>
            <person name="Paterson A.H."/>
            <person name="Chalhoub B."/>
            <person name="Wang B."/>
            <person name="Hayward A."/>
            <person name="Sharpe A.G."/>
            <person name="Park B.S."/>
            <person name="Weisshaar B."/>
            <person name="Liu B."/>
            <person name="Li B."/>
            <person name="Liu B."/>
            <person name="Tong C."/>
            <person name="Song C."/>
            <person name="Duran C."/>
            <person name="Peng C."/>
            <person name="Geng C."/>
            <person name="Koh C."/>
            <person name="Lin C."/>
            <person name="Edwards D."/>
            <person name="Mu D."/>
            <person name="Shen D."/>
            <person name="Soumpourou E."/>
            <person name="Li F."/>
            <person name="Fraser F."/>
            <person name="Conant G."/>
            <person name="Lassalle G."/>
            <person name="King G.J."/>
            <person name="Bonnema G."/>
            <person name="Tang H."/>
            <person name="Wang H."/>
            <person name="Belcram H."/>
            <person name="Zhou H."/>
            <person name="Hirakawa H."/>
            <person name="Abe H."/>
            <person name="Guo H."/>
            <person name="Wang H."/>
            <person name="Jin H."/>
            <person name="Parkin I.A."/>
            <person name="Batley J."/>
            <person name="Kim J.S."/>
            <person name="Just J."/>
            <person name="Li J."/>
            <person name="Xu J."/>
            <person name="Deng J."/>
            <person name="Kim J.A."/>
            <person name="Li J."/>
            <person name="Yu J."/>
            <person name="Meng J."/>
            <person name="Wang J."/>
            <person name="Min J."/>
            <person name="Poulain J."/>
            <person name="Wang J."/>
            <person name="Hatakeyama K."/>
            <person name="Wu K."/>
            <person name="Wang L."/>
            <person name="Fang L."/>
            <person name="Trick M."/>
            <person name="Links M.G."/>
            <person name="Zhao M."/>
            <person name="Jin M."/>
            <person name="Ramchiary N."/>
            <person name="Drou N."/>
            <person name="Berkman P.J."/>
            <person name="Cai Q."/>
            <person name="Huang Q."/>
            <person name="Li R."/>
            <person name="Tabata S."/>
            <person name="Cheng S."/>
            <person name="Zhang S."/>
            <person name="Zhang S."/>
            <person name="Huang S."/>
            <person name="Sato S."/>
            <person name="Sun S."/>
            <person name="Kwon S.J."/>
            <person name="Choi S.R."/>
            <person name="Lee T.H."/>
            <person name="Fan W."/>
            <person name="Zhao X."/>
            <person name="Tan X."/>
            <person name="Xu X."/>
            <person name="Wang Y."/>
            <person name="Qiu Y."/>
            <person name="Yin Y."/>
            <person name="Li Y."/>
            <person name="Du Y."/>
            <person name="Liao Y."/>
            <person name="Lim Y."/>
            <person name="Narusaka Y."/>
            <person name="Wang Y."/>
            <person name="Wang Z."/>
            <person name="Li Z."/>
            <person name="Wang Z."/>
            <person name="Xiong Z."/>
            <person name="Zhang Z."/>
        </authorList>
    </citation>
    <scope>NUCLEOTIDE SEQUENCE [LARGE SCALE GENOMIC DNA]</scope>
    <source>
        <strain evidence="2 3">cv. Chiifu-401-42</strain>
    </source>
</reference>
<feature type="region of interest" description="Disordered" evidence="1">
    <location>
        <begin position="107"/>
        <end position="143"/>
    </location>
</feature>
<feature type="region of interest" description="Disordered" evidence="1">
    <location>
        <begin position="29"/>
        <end position="75"/>
    </location>
</feature>
<keyword evidence="3" id="KW-1185">Reference proteome</keyword>
<protein>
    <submittedName>
        <fullName evidence="2">Uncharacterized protein</fullName>
    </submittedName>
</protein>
<organism evidence="2 3">
    <name type="scientific">Brassica campestris</name>
    <name type="common">Field mustard</name>
    <dbReference type="NCBI Taxonomy" id="3711"/>
    <lineage>
        <taxon>Eukaryota</taxon>
        <taxon>Viridiplantae</taxon>
        <taxon>Streptophyta</taxon>
        <taxon>Embryophyta</taxon>
        <taxon>Tracheophyta</taxon>
        <taxon>Spermatophyta</taxon>
        <taxon>Magnoliopsida</taxon>
        <taxon>eudicotyledons</taxon>
        <taxon>Gunneridae</taxon>
        <taxon>Pentapetalae</taxon>
        <taxon>rosids</taxon>
        <taxon>malvids</taxon>
        <taxon>Brassicales</taxon>
        <taxon>Brassicaceae</taxon>
        <taxon>Brassiceae</taxon>
        <taxon>Brassica</taxon>
    </lineage>
</organism>
<dbReference type="InParanoid" id="M4CVP2"/>
<dbReference type="OMA" id="DPVHLEC"/>
<dbReference type="AlphaFoldDB" id="M4CVP2"/>